<evidence type="ECO:0000256" key="6">
    <source>
        <dbReference type="ARBA" id="ARBA00036916"/>
    </source>
</evidence>
<dbReference type="Gene3D" id="3.30.2350.10">
    <property type="entry name" value="Pseudouridine synthase"/>
    <property type="match status" value="1"/>
</dbReference>
<evidence type="ECO:0000256" key="15">
    <source>
        <dbReference type="ARBA" id="ARBA00043143"/>
    </source>
</evidence>
<dbReference type="Pfam" id="PF00849">
    <property type="entry name" value="PseudoU_synth_2"/>
    <property type="match status" value="1"/>
</dbReference>
<dbReference type="GO" id="GO:0003723">
    <property type="term" value="F:RNA binding"/>
    <property type="evidence" value="ECO:0007669"/>
    <property type="project" value="InterPro"/>
</dbReference>
<keyword evidence="18" id="KW-1185">Reference proteome</keyword>
<dbReference type="PROSITE" id="PS01129">
    <property type="entry name" value="PSI_RLU"/>
    <property type="match status" value="1"/>
</dbReference>
<dbReference type="InterPro" id="IPR050188">
    <property type="entry name" value="RluA_PseudoU_synthase"/>
</dbReference>
<dbReference type="EC" id="5.4.99.29" evidence="9"/>
<dbReference type="EC" id="5.4.99.28" evidence="8"/>
<name>A0A2U8GLQ0_9RHOO</name>
<dbReference type="GO" id="GO:0160142">
    <property type="term" value="F:23S rRNA pseudouridine(746) synthase activity"/>
    <property type="evidence" value="ECO:0007669"/>
    <property type="project" value="UniProtKB-EC"/>
</dbReference>
<dbReference type="GO" id="GO:0000455">
    <property type="term" value="P:enzyme-directed rRNA pseudouridine synthesis"/>
    <property type="evidence" value="ECO:0007669"/>
    <property type="project" value="TreeGrafter"/>
</dbReference>
<evidence type="ECO:0000256" key="5">
    <source>
        <dbReference type="ARBA" id="ARBA00036184"/>
    </source>
</evidence>
<accession>A0A2U8GLQ0</accession>
<evidence type="ECO:0000256" key="11">
    <source>
        <dbReference type="ARBA" id="ARBA00041266"/>
    </source>
</evidence>
<sequence length="219" mass="23919">MNSAPYSPPPPAPLDYLHVDASMLVVVKPGGLLSVPGRGADKADCLVSRVQADFSDALIVHRLDMETSGLIVLARNTVAHRCLSLMFQEREVHKRYLAVVDGLLASDEGSLDYPLIADWPNRPLQKVDFDTGKPSTTHYRVIARDGDELVTRVELTPVTGRTHQLRVHMLTLGHPILGDALYGTPDTHKAGRLLLHASSLELKHPDSGLPLSFASEPPF</sequence>
<organism evidence="17 18">
    <name type="scientific">Parazoarcus communis</name>
    <dbReference type="NCBI Taxonomy" id="41977"/>
    <lineage>
        <taxon>Bacteria</taxon>
        <taxon>Pseudomonadati</taxon>
        <taxon>Pseudomonadota</taxon>
        <taxon>Betaproteobacteria</taxon>
        <taxon>Rhodocyclales</taxon>
        <taxon>Zoogloeaceae</taxon>
        <taxon>Parazoarcus</taxon>
    </lineage>
</organism>
<keyword evidence="3" id="KW-0819">tRNA processing</keyword>
<dbReference type="KEGG" id="acom:CEW83_04400"/>
<gene>
    <name evidence="17" type="ORF">CEW83_04400</name>
</gene>
<dbReference type="CDD" id="cd02869">
    <property type="entry name" value="PseudoU_synth_RluA_like"/>
    <property type="match status" value="1"/>
</dbReference>
<evidence type="ECO:0000256" key="9">
    <source>
        <dbReference type="ARBA" id="ARBA00038945"/>
    </source>
</evidence>
<evidence type="ECO:0000313" key="17">
    <source>
        <dbReference type="EMBL" id="AWI74541.1"/>
    </source>
</evidence>
<dbReference type="AlphaFoldDB" id="A0A2U8GLQ0"/>
<feature type="domain" description="Pseudouridine synthase RsuA/RluA-like" evidence="16">
    <location>
        <begin position="23"/>
        <end position="169"/>
    </location>
</feature>
<evidence type="ECO:0000256" key="2">
    <source>
        <dbReference type="ARBA" id="ARBA00022552"/>
    </source>
</evidence>
<dbReference type="PANTHER" id="PTHR21600:SF91">
    <property type="entry name" value="DUAL-SPECIFICITY RNA PSEUDOURIDINE SYNTHASE RLUA"/>
    <property type="match status" value="1"/>
</dbReference>
<dbReference type="InterPro" id="IPR006145">
    <property type="entry name" value="PsdUridine_synth_RsuA/RluA"/>
</dbReference>
<comment type="function">
    <text evidence="7">Dual specificity enzyme that catalyzes the synthesis of pseudouridine from uracil-746 in 23S ribosomal RNA and from uracil-32 in the anticodon stem and loop of transfer RNAs.</text>
</comment>
<evidence type="ECO:0000259" key="16">
    <source>
        <dbReference type="Pfam" id="PF00849"/>
    </source>
</evidence>
<reference evidence="17 18" key="1">
    <citation type="submission" date="2017-06" db="EMBL/GenBank/DDBJ databases">
        <title>Azoarcus.</title>
        <authorList>
            <person name="Woo J.-H."/>
            <person name="Kim H.-S."/>
        </authorList>
    </citation>
    <scope>NUCLEOTIDE SEQUENCE [LARGE SCALE GENOMIC DNA]</scope>
    <source>
        <strain evidence="17 18">TSPY31</strain>
    </source>
</reference>
<keyword evidence="2" id="KW-0698">rRNA processing</keyword>
<evidence type="ECO:0000256" key="12">
    <source>
        <dbReference type="ARBA" id="ARBA00042372"/>
    </source>
</evidence>
<evidence type="ECO:0000256" key="8">
    <source>
        <dbReference type="ARBA" id="ARBA00038944"/>
    </source>
</evidence>
<dbReference type="InterPro" id="IPR020103">
    <property type="entry name" value="PsdUridine_synth_cat_dom_sf"/>
</dbReference>
<dbReference type="Proteomes" id="UP000244930">
    <property type="component" value="Chromosome"/>
</dbReference>
<evidence type="ECO:0000256" key="13">
    <source>
        <dbReference type="ARBA" id="ARBA00042844"/>
    </source>
</evidence>
<comment type="similarity">
    <text evidence="1">Belongs to the pseudouridine synthase RluA family.</text>
</comment>
<evidence type="ECO:0000256" key="7">
    <source>
        <dbReference type="ARBA" id="ARBA00037305"/>
    </source>
</evidence>
<dbReference type="InterPro" id="IPR006224">
    <property type="entry name" value="PsdUridine_synth_RluA-like_CS"/>
</dbReference>
<evidence type="ECO:0000256" key="10">
    <source>
        <dbReference type="ARBA" id="ARBA00039988"/>
    </source>
</evidence>
<dbReference type="SUPFAM" id="SSF55120">
    <property type="entry name" value="Pseudouridine synthase"/>
    <property type="match status" value="1"/>
</dbReference>
<dbReference type="GO" id="GO:0160151">
    <property type="term" value="F:tRNA pseudouridine(32) synthase activity"/>
    <property type="evidence" value="ECO:0007669"/>
    <property type="project" value="UniProtKB-EC"/>
</dbReference>
<dbReference type="EMBL" id="CP022187">
    <property type="protein sequence ID" value="AWI74541.1"/>
    <property type="molecule type" value="Genomic_DNA"/>
</dbReference>
<evidence type="ECO:0000256" key="4">
    <source>
        <dbReference type="ARBA" id="ARBA00023235"/>
    </source>
</evidence>
<protein>
    <recommendedName>
        <fullName evidence="10">Dual-specificity RNA pseudouridine synthase RluA</fullName>
        <ecNumber evidence="8">5.4.99.28</ecNumber>
        <ecNumber evidence="9">5.4.99.29</ecNumber>
    </recommendedName>
    <alternativeName>
        <fullName evidence="11">23S rRNA pseudouridine(746) synthase</fullName>
    </alternativeName>
    <alternativeName>
        <fullName evidence="14">Ribosomal large subunit pseudouridine synthase A</fullName>
    </alternativeName>
    <alternativeName>
        <fullName evidence="13">rRNA pseudouridylate synthase A</fullName>
    </alternativeName>
    <alternativeName>
        <fullName evidence="15">rRNA-uridine isomerase A</fullName>
    </alternativeName>
    <alternativeName>
        <fullName evidence="12">tRNA pseudouridine(32) synthase</fullName>
    </alternativeName>
</protein>
<keyword evidence="4" id="KW-0413">Isomerase</keyword>
<comment type="catalytic activity">
    <reaction evidence="6">
        <text>uridine(746) in 23S rRNA = pseudouridine(746) in 23S rRNA</text>
        <dbReference type="Rhea" id="RHEA:42548"/>
        <dbReference type="Rhea" id="RHEA-COMP:10109"/>
        <dbReference type="Rhea" id="RHEA-COMP:10110"/>
        <dbReference type="ChEBI" id="CHEBI:65314"/>
        <dbReference type="ChEBI" id="CHEBI:65315"/>
        <dbReference type="EC" id="5.4.99.29"/>
    </reaction>
</comment>
<proteinExistence type="inferred from homology"/>
<evidence type="ECO:0000313" key="18">
    <source>
        <dbReference type="Proteomes" id="UP000244930"/>
    </source>
</evidence>
<evidence type="ECO:0000256" key="3">
    <source>
        <dbReference type="ARBA" id="ARBA00022694"/>
    </source>
</evidence>
<evidence type="ECO:0000256" key="14">
    <source>
        <dbReference type="ARBA" id="ARBA00042883"/>
    </source>
</evidence>
<dbReference type="GO" id="GO:0008033">
    <property type="term" value="P:tRNA processing"/>
    <property type="evidence" value="ECO:0007669"/>
    <property type="project" value="UniProtKB-KW"/>
</dbReference>
<evidence type="ECO:0000256" key="1">
    <source>
        <dbReference type="ARBA" id="ARBA00010876"/>
    </source>
</evidence>
<comment type="catalytic activity">
    <reaction evidence="5">
        <text>uridine(32) in tRNA = pseudouridine(32) in tRNA</text>
        <dbReference type="Rhea" id="RHEA:42544"/>
        <dbReference type="Rhea" id="RHEA-COMP:10107"/>
        <dbReference type="Rhea" id="RHEA-COMP:10108"/>
        <dbReference type="ChEBI" id="CHEBI:65314"/>
        <dbReference type="ChEBI" id="CHEBI:65315"/>
        <dbReference type="EC" id="5.4.99.28"/>
    </reaction>
</comment>
<dbReference type="PANTHER" id="PTHR21600">
    <property type="entry name" value="MITOCHONDRIAL RNA PSEUDOURIDINE SYNTHASE"/>
    <property type="match status" value="1"/>
</dbReference>